<keyword evidence="6" id="KW-1185">Reference proteome</keyword>
<dbReference type="InterPro" id="IPR052095">
    <property type="entry name" value="UNC-13_domain"/>
</dbReference>
<proteinExistence type="inferred from homology"/>
<dbReference type="PANTHER" id="PTHR45999:SF4">
    <property type="entry name" value="UNC-13-4A, ISOFORM B"/>
    <property type="match status" value="1"/>
</dbReference>
<dbReference type="SMART" id="SM00239">
    <property type="entry name" value="C2"/>
    <property type="match status" value="1"/>
</dbReference>
<accession>A0ABM1TLS5</accession>
<dbReference type="Proteomes" id="UP000694941">
    <property type="component" value="Unplaced"/>
</dbReference>
<dbReference type="PROSITE" id="PS51258">
    <property type="entry name" value="MHD1"/>
    <property type="match status" value="1"/>
</dbReference>
<evidence type="ECO:0000259" key="4">
    <source>
        <dbReference type="PROSITE" id="PS50004"/>
    </source>
</evidence>
<keyword evidence="3" id="KW-0268">Exocytosis</keyword>
<dbReference type="InterPro" id="IPR035892">
    <property type="entry name" value="C2_domain_sf"/>
</dbReference>
<evidence type="ECO:0000313" key="7">
    <source>
        <dbReference type="RefSeq" id="XP_022256831.1"/>
    </source>
</evidence>
<dbReference type="GeneID" id="106472559"/>
<protein>
    <submittedName>
        <fullName evidence="7">Uncharacterized protein LOC106472559</fullName>
    </submittedName>
</protein>
<comment type="similarity">
    <text evidence="2">Belongs to the unc-13 family.</text>
</comment>
<evidence type="ECO:0000259" key="5">
    <source>
        <dbReference type="PROSITE" id="PS51258"/>
    </source>
</evidence>
<organism evidence="6 7">
    <name type="scientific">Limulus polyphemus</name>
    <name type="common">Atlantic horseshoe crab</name>
    <dbReference type="NCBI Taxonomy" id="6850"/>
    <lineage>
        <taxon>Eukaryota</taxon>
        <taxon>Metazoa</taxon>
        <taxon>Ecdysozoa</taxon>
        <taxon>Arthropoda</taxon>
        <taxon>Chelicerata</taxon>
        <taxon>Merostomata</taxon>
        <taxon>Xiphosura</taxon>
        <taxon>Limulidae</taxon>
        <taxon>Limulus</taxon>
    </lineage>
</organism>
<feature type="domain" description="MHD1" evidence="5">
    <location>
        <begin position="539"/>
        <end position="664"/>
    </location>
</feature>
<sequence>MATEHEYRFKLMVRSILRPLGKGEFGDTDAILDHLQEVFGIKNSNLCFSVLKEEVSVKPVELEIDLFEATNLKDMDPNGLSDPYCTFGLLLPHNFDGQGDIRPEIFNQGLSKSNVLCSTTKKKTLSPVWQEYFKLDVSNMANQILVVCIWDDDQEESTFWEDVKTVDKPSGIVSLFRQMKQTLENKKNVDDFIGVVAIPLKDIPPTGLDRWFDIRAKLKKNSKITGRLHLRLTLSCKQDPDMCDSVESDQCSLEDYYLILKEMHCHSTQTKQDKEFYDGILPKESQIALQIFSAQNQVLHTTQDLLNLLVLMERNTEKESNPVADDVILQCFTTLSRNVDTSWELVSCSGGSLTNTCLFTDFELALFDRITTSFIRYYLCENKDLDGYFFALTPTRVKFLQEKLSLLDRIPSLGVSTWTPSNKLRLNEHLKFRVKGVKRNANLVRRATNLRLRARNLSPFTYRSVDNVLYQLPFESWGFNYNETVALAVDSKMYPVCWRLVEKMQHYQIRYKRFHVNIRDSCSVSIAFYNALKMLISTLEHSLKIRKISQCSTVSSRSLQLPLSELKLSEYRNWFGECFLNLLYVYRCECYQRVSRAVDFDPKMTEVAPGVDFSSSAVYVLNCFDRTLSEWRELGIEDNEIQTAFLIKLTDVICDGSKLYAEKMEEQAKYTCSTQHVLPFIVPRQVTCNGSL</sequence>
<dbReference type="InterPro" id="IPR000008">
    <property type="entry name" value="C2_dom"/>
</dbReference>
<feature type="domain" description="C2" evidence="4">
    <location>
        <begin position="42"/>
        <end position="192"/>
    </location>
</feature>
<dbReference type="InterPro" id="IPR014770">
    <property type="entry name" value="Munc13_1"/>
</dbReference>
<comment type="subcellular location">
    <subcellularLocation>
        <location evidence="1">Late endosome</location>
    </subcellularLocation>
</comment>
<dbReference type="Pfam" id="PF00168">
    <property type="entry name" value="C2"/>
    <property type="match status" value="1"/>
</dbReference>
<dbReference type="SUPFAM" id="SSF49562">
    <property type="entry name" value="C2 domain (Calcium/lipid-binding domain, CaLB)"/>
    <property type="match status" value="1"/>
</dbReference>
<evidence type="ECO:0000256" key="3">
    <source>
        <dbReference type="ARBA" id="ARBA00022483"/>
    </source>
</evidence>
<evidence type="ECO:0000256" key="1">
    <source>
        <dbReference type="ARBA" id="ARBA00004603"/>
    </source>
</evidence>
<dbReference type="Gene3D" id="1.10.357.50">
    <property type="match status" value="1"/>
</dbReference>
<dbReference type="PROSITE" id="PS50004">
    <property type="entry name" value="C2"/>
    <property type="match status" value="1"/>
</dbReference>
<dbReference type="Gene3D" id="2.60.40.150">
    <property type="entry name" value="C2 domain"/>
    <property type="match status" value="1"/>
</dbReference>
<name>A0ABM1TLS5_LIMPO</name>
<evidence type="ECO:0000256" key="2">
    <source>
        <dbReference type="ARBA" id="ARBA00005823"/>
    </source>
</evidence>
<gene>
    <name evidence="7" type="primary">LOC106472559</name>
</gene>
<dbReference type="PANTHER" id="PTHR45999">
    <property type="entry name" value="UNC-13-4A, ISOFORM B"/>
    <property type="match status" value="1"/>
</dbReference>
<reference evidence="7" key="1">
    <citation type="submission" date="2025-08" db="UniProtKB">
        <authorList>
            <consortium name="RefSeq"/>
        </authorList>
    </citation>
    <scope>IDENTIFICATION</scope>
    <source>
        <tissue evidence="7">Muscle</tissue>
    </source>
</reference>
<dbReference type="RefSeq" id="XP_022256831.1">
    <property type="nucleotide sequence ID" value="XM_022401123.1"/>
</dbReference>
<evidence type="ECO:0000313" key="6">
    <source>
        <dbReference type="Proteomes" id="UP000694941"/>
    </source>
</evidence>